<name>A0ABP0CXE0_9PEZI</name>
<dbReference type="PANTHER" id="PTHR46082:SF6">
    <property type="entry name" value="AAA+ ATPASE DOMAIN-CONTAINING PROTEIN-RELATED"/>
    <property type="match status" value="1"/>
</dbReference>
<dbReference type="SUPFAM" id="SSF52540">
    <property type="entry name" value="P-loop containing nucleoside triphosphate hydrolases"/>
    <property type="match status" value="1"/>
</dbReference>
<evidence type="ECO:0000313" key="1">
    <source>
        <dbReference type="EMBL" id="CAK7235610.1"/>
    </source>
</evidence>
<protein>
    <recommendedName>
        <fullName evidence="3">NB-ARC domain-containing protein</fullName>
    </recommendedName>
</protein>
<dbReference type="InterPro" id="IPR053137">
    <property type="entry name" value="NLR-like"/>
</dbReference>
<dbReference type="Gene3D" id="3.40.50.300">
    <property type="entry name" value="P-loop containing nucleotide triphosphate hydrolases"/>
    <property type="match status" value="1"/>
</dbReference>
<comment type="caution">
    <text evidence="1">The sequence shown here is derived from an EMBL/GenBank/DDBJ whole genome shotgun (WGS) entry which is preliminary data.</text>
</comment>
<dbReference type="PANTHER" id="PTHR46082">
    <property type="entry name" value="ATP/GTP-BINDING PROTEIN-RELATED"/>
    <property type="match status" value="1"/>
</dbReference>
<reference evidence="1 2" key="1">
    <citation type="submission" date="2024-01" db="EMBL/GenBank/DDBJ databases">
        <authorList>
            <person name="Allen C."/>
            <person name="Tagirdzhanova G."/>
        </authorList>
    </citation>
    <scope>NUCLEOTIDE SEQUENCE [LARGE SCALE GENOMIC DNA]</scope>
</reference>
<organism evidence="1 2">
    <name type="scientific">Sporothrix bragantina</name>
    <dbReference type="NCBI Taxonomy" id="671064"/>
    <lineage>
        <taxon>Eukaryota</taxon>
        <taxon>Fungi</taxon>
        <taxon>Dikarya</taxon>
        <taxon>Ascomycota</taxon>
        <taxon>Pezizomycotina</taxon>
        <taxon>Sordariomycetes</taxon>
        <taxon>Sordariomycetidae</taxon>
        <taxon>Ophiostomatales</taxon>
        <taxon>Ophiostomataceae</taxon>
        <taxon>Sporothrix</taxon>
    </lineage>
</organism>
<gene>
    <name evidence="1" type="ORF">SBRCBS47491_009353</name>
</gene>
<dbReference type="InterPro" id="IPR027417">
    <property type="entry name" value="P-loop_NTPase"/>
</dbReference>
<keyword evidence="2" id="KW-1185">Reference proteome</keyword>
<sequence length="336" mass="37524">MPAASKASIEQAYLKAAQALNISGWEDDDKVDAKRLVKDHLSSNSAERSLLVFDNANDIGMWVEKSAGESDRLFNYLPKSPHGSVIFTTRDKKTAVRLAVWSTVEMSAMDEADSEKLLRNYLIDAENLLDIRENAATLLARLMYVKAAAYINANGINCLGDYLSLLEVQEEDTIDLLSKDFQGEGRYPDVKSAVATTWLISFERIGQSGPLAADIVSLMSLFRKLGESPSVAFVPTITESKAEEAKVAEEAEDADHETKTVYSDTESLRDPKMLEYVTAFVDILCGSLPSSFDTTEFDKVLPIFDELLRAFALKVSFDGSTYEHRNLMYLIHRYRR</sequence>
<accession>A0ABP0CXE0</accession>
<dbReference type="Proteomes" id="UP001642406">
    <property type="component" value="Unassembled WGS sequence"/>
</dbReference>
<evidence type="ECO:0000313" key="2">
    <source>
        <dbReference type="Proteomes" id="UP001642406"/>
    </source>
</evidence>
<evidence type="ECO:0008006" key="3">
    <source>
        <dbReference type="Google" id="ProtNLM"/>
    </source>
</evidence>
<dbReference type="EMBL" id="CAWUHC010000144">
    <property type="protein sequence ID" value="CAK7235610.1"/>
    <property type="molecule type" value="Genomic_DNA"/>
</dbReference>
<proteinExistence type="predicted"/>